<keyword evidence="2" id="KW-1185">Reference proteome</keyword>
<organism evidence="1 2">
    <name type="scientific">Nitrosomonas oligotropha</name>
    <dbReference type="NCBI Taxonomy" id="42354"/>
    <lineage>
        <taxon>Bacteria</taxon>
        <taxon>Pseudomonadati</taxon>
        <taxon>Pseudomonadota</taxon>
        <taxon>Betaproteobacteria</taxon>
        <taxon>Nitrosomonadales</taxon>
        <taxon>Nitrosomonadaceae</taxon>
        <taxon>Nitrosomonas</taxon>
    </lineage>
</organism>
<dbReference type="InterPro" id="IPR051928">
    <property type="entry name" value="NorD/CobT"/>
</dbReference>
<reference evidence="2" key="1">
    <citation type="submission" date="2016-10" db="EMBL/GenBank/DDBJ databases">
        <authorList>
            <person name="Varghese N."/>
            <person name="Submissions S."/>
        </authorList>
    </citation>
    <scope>NUCLEOTIDE SEQUENCE [LARGE SCALE GENOMIC DNA]</scope>
    <source>
        <strain evidence="2">Nm76</strain>
    </source>
</reference>
<sequence>MASADHKITKIGEKLLLVITAGKPADVDVRDPQYLRHDTKKAVEEAGRSGILTYCMSLDPRADQYVSRIFGERNYLVVDHVERPPEKLPVLYAGLTR</sequence>
<protein>
    <submittedName>
        <fullName evidence="1">Uncharacterized protein</fullName>
    </submittedName>
</protein>
<evidence type="ECO:0000313" key="1">
    <source>
        <dbReference type="EMBL" id="SEO89986.1"/>
    </source>
</evidence>
<name>A0A1H8TGR5_9PROT</name>
<proteinExistence type="predicted"/>
<dbReference type="EMBL" id="FODO01000024">
    <property type="protein sequence ID" value="SEO89986.1"/>
    <property type="molecule type" value="Genomic_DNA"/>
</dbReference>
<dbReference type="Proteomes" id="UP000198814">
    <property type="component" value="Unassembled WGS sequence"/>
</dbReference>
<dbReference type="PANTHER" id="PTHR41248:SF1">
    <property type="entry name" value="NORD PROTEIN"/>
    <property type="match status" value="1"/>
</dbReference>
<evidence type="ECO:0000313" key="2">
    <source>
        <dbReference type="Proteomes" id="UP000198814"/>
    </source>
</evidence>
<gene>
    <name evidence="1" type="ORF">SAMN05216333_12434</name>
</gene>
<accession>A0A1H8TGR5</accession>
<dbReference type="PANTHER" id="PTHR41248">
    <property type="entry name" value="NORD PROTEIN"/>
    <property type="match status" value="1"/>
</dbReference>
<dbReference type="STRING" id="42354.SAMN05216333_12434"/>
<dbReference type="AlphaFoldDB" id="A0A1H8TGR5"/>